<accession>A0ABS1BPS1</accession>
<evidence type="ECO:0000313" key="1">
    <source>
        <dbReference type="EMBL" id="MBK0395280.1"/>
    </source>
</evidence>
<protein>
    <recommendedName>
        <fullName evidence="3">Lipoprotein</fullName>
    </recommendedName>
</protein>
<organism evidence="1 2">
    <name type="scientific">Kingella bonacorsii</name>
    <dbReference type="NCBI Taxonomy" id="2796361"/>
    <lineage>
        <taxon>Bacteria</taxon>
        <taxon>Pseudomonadati</taxon>
        <taxon>Pseudomonadota</taxon>
        <taxon>Betaproteobacteria</taxon>
        <taxon>Neisseriales</taxon>
        <taxon>Neisseriaceae</taxon>
        <taxon>Kingella</taxon>
    </lineage>
</organism>
<dbReference type="EMBL" id="JAEHNZ010000001">
    <property type="protein sequence ID" value="MBK0395280.1"/>
    <property type="molecule type" value="Genomic_DNA"/>
</dbReference>
<sequence>MMILLCALTLSSCGKEQFPNKESNAINNKIQTIYLKSKVSNQIMPVSLPNCVIWGISGQHVENEKLFGNGITLHVDRLAFSQPKFDGSLKCVMEQHSKSADIYAIFPLDDKEKRMLQSDPFEYSLHKATALGASYLGSKNGMALYKTSPVSDSIFIQKNFISVHRPLSISFIRFNNETPNSSFRYYFNIYTILKGGYRLTYEVVANAKTPSQFAEKLRNTIESNENVLDHPEIIAEFVENNEKIADFFELNIAK</sequence>
<proteinExistence type="predicted"/>
<gene>
    <name evidence="1" type="ORF">JDW22_01430</name>
</gene>
<name>A0ABS1BPS1_9NEIS</name>
<keyword evidence="2" id="KW-1185">Reference proteome</keyword>
<dbReference type="Proteomes" id="UP000614058">
    <property type="component" value="Unassembled WGS sequence"/>
</dbReference>
<evidence type="ECO:0000313" key="2">
    <source>
        <dbReference type="Proteomes" id="UP000614058"/>
    </source>
</evidence>
<evidence type="ECO:0008006" key="3">
    <source>
        <dbReference type="Google" id="ProtNLM"/>
    </source>
</evidence>
<dbReference type="RefSeq" id="WP_200521197.1">
    <property type="nucleotide sequence ID" value="NZ_JAEHNZ010000001.1"/>
</dbReference>
<reference evidence="1 2" key="1">
    <citation type="journal article" date="2021" name="Pathogens">
        <title>Isolation and Characterization of Kingella bonacorsii sp. nov., A Novel Kingella Species Detected in a Stable Periodontitis Subject.</title>
        <authorList>
            <person name="Antezack A."/>
            <person name="Boxberger M."/>
            <person name="Rolland C."/>
            <person name="Monnet-Corti V."/>
            <person name="La Scola B."/>
        </authorList>
    </citation>
    <scope>NUCLEOTIDE SEQUENCE [LARGE SCALE GENOMIC DNA]</scope>
    <source>
        <strain evidence="1 2">Marseille-Q4569</strain>
    </source>
</reference>
<comment type="caution">
    <text evidence="1">The sequence shown here is derived from an EMBL/GenBank/DDBJ whole genome shotgun (WGS) entry which is preliminary data.</text>
</comment>